<gene>
    <name evidence="1" type="ORF">KIN20_008272</name>
</gene>
<keyword evidence="2" id="KW-1185">Reference proteome</keyword>
<protein>
    <submittedName>
        <fullName evidence="1">Uncharacterized protein</fullName>
    </submittedName>
</protein>
<dbReference type="Proteomes" id="UP001196413">
    <property type="component" value="Unassembled WGS sequence"/>
</dbReference>
<proteinExistence type="predicted"/>
<name>A0AAD5MQ91_PARTN</name>
<reference evidence="1" key="1">
    <citation type="submission" date="2021-06" db="EMBL/GenBank/DDBJ databases">
        <title>Parelaphostrongylus tenuis whole genome reference sequence.</title>
        <authorList>
            <person name="Garwood T.J."/>
            <person name="Larsen P.A."/>
            <person name="Fountain-Jones N.M."/>
            <person name="Garbe J.R."/>
            <person name="Macchietto M.G."/>
            <person name="Kania S.A."/>
            <person name="Gerhold R.W."/>
            <person name="Richards J.E."/>
            <person name="Wolf T.M."/>
        </authorList>
    </citation>
    <scope>NUCLEOTIDE SEQUENCE</scope>
    <source>
        <strain evidence="1">MNPRO001-30</strain>
        <tissue evidence="1">Meninges</tissue>
    </source>
</reference>
<dbReference type="EMBL" id="JAHQIW010001301">
    <property type="protein sequence ID" value="KAJ1352081.1"/>
    <property type="molecule type" value="Genomic_DNA"/>
</dbReference>
<evidence type="ECO:0000313" key="1">
    <source>
        <dbReference type="EMBL" id="KAJ1352081.1"/>
    </source>
</evidence>
<dbReference type="AlphaFoldDB" id="A0AAD5MQ91"/>
<evidence type="ECO:0000313" key="2">
    <source>
        <dbReference type="Proteomes" id="UP001196413"/>
    </source>
</evidence>
<comment type="caution">
    <text evidence="1">The sequence shown here is derived from an EMBL/GenBank/DDBJ whole genome shotgun (WGS) entry which is preliminary data.</text>
</comment>
<accession>A0AAD5MQ91</accession>
<organism evidence="1 2">
    <name type="scientific">Parelaphostrongylus tenuis</name>
    <name type="common">Meningeal worm</name>
    <dbReference type="NCBI Taxonomy" id="148309"/>
    <lineage>
        <taxon>Eukaryota</taxon>
        <taxon>Metazoa</taxon>
        <taxon>Ecdysozoa</taxon>
        <taxon>Nematoda</taxon>
        <taxon>Chromadorea</taxon>
        <taxon>Rhabditida</taxon>
        <taxon>Rhabditina</taxon>
        <taxon>Rhabditomorpha</taxon>
        <taxon>Strongyloidea</taxon>
        <taxon>Metastrongylidae</taxon>
        <taxon>Parelaphostrongylus</taxon>
    </lineage>
</organism>
<sequence length="113" mass="13108">MPSQLAIVSRRRLLSKLTKDLEMVLGQHKQQRLETINITAVQGKITPTFVKEILQQLEEGVGALEKLERLLREFAMACEQTHSTFSNVEEEFEKYSNPAEEAPKKVLEYQYVW</sequence>